<evidence type="ECO:0000313" key="2">
    <source>
        <dbReference type="Proteomes" id="UP001631957"/>
    </source>
</evidence>
<sequence>MTNMARLEVLFEEIGGYQRALESEMTLSTGGPEIYRRVLEVQLLLPPGNEHIWNDFRMWIMQSWATAHQRGGDAESEPWRVFLGEIGDLLGPAPD</sequence>
<evidence type="ECO:0000313" key="1">
    <source>
        <dbReference type="EMBL" id="MFM9612903.1"/>
    </source>
</evidence>
<dbReference type="Proteomes" id="UP001631957">
    <property type="component" value="Unassembled WGS sequence"/>
</dbReference>
<name>A0ABW9HZN5_9ACTN</name>
<gene>
    <name evidence="1" type="ORF">ACKI18_29910</name>
</gene>
<comment type="caution">
    <text evidence="1">The sequence shown here is derived from an EMBL/GenBank/DDBJ whole genome shotgun (WGS) entry which is preliminary data.</text>
</comment>
<proteinExistence type="predicted"/>
<organism evidence="1 2">
    <name type="scientific">Streptomyces niveiscabiei</name>
    <dbReference type="NCBI Taxonomy" id="164115"/>
    <lineage>
        <taxon>Bacteria</taxon>
        <taxon>Bacillati</taxon>
        <taxon>Actinomycetota</taxon>
        <taxon>Actinomycetes</taxon>
        <taxon>Kitasatosporales</taxon>
        <taxon>Streptomycetaceae</taxon>
        <taxon>Streptomyces</taxon>
    </lineage>
</organism>
<dbReference type="RefSeq" id="WP_319132322.1">
    <property type="nucleotide sequence ID" value="NZ_JBJVNI010000017.1"/>
</dbReference>
<protein>
    <submittedName>
        <fullName evidence="1">Uncharacterized protein</fullName>
    </submittedName>
</protein>
<accession>A0ABW9HZN5</accession>
<keyword evidence="2" id="KW-1185">Reference proteome</keyword>
<reference evidence="1 2" key="1">
    <citation type="submission" date="2024-12" db="EMBL/GenBank/DDBJ databases">
        <title>Forecasting of Potato common scab and diversities of Pathogenic streptomyces spp. in china.</title>
        <authorList>
            <person name="Handique U."/>
            <person name="Wu J."/>
        </authorList>
    </citation>
    <scope>NUCLEOTIDE SEQUENCE [LARGE SCALE GENOMIC DNA]</scope>
    <source>
        <strain evidence="1 2">ZRIMU1530</strain>
    </source>
</reference>
<dbReference type="EMBL" id="JBJVNI010000017">
    <property type="protein sequence ID" value="MFM9612903.1"/>
    <property type="molecule type" value="Genomic_DNA"/>
</dbReference>